<comment type="pathway">
    <text evidence="2">One-carbon metabolism; methylamine degradation.</text>
</comment>
<feature type="domain" description="Cytochrome c" evidence="15">
    <location>
        <begin position="237"/>
        <end position="375"/>
    </location>
</feature>
<dbReference type="SUPFAM" id="SSF46626">
    <property type="entry name" value="Cytochrome c"/>
    <property type="match status" value="2"/>
</dbReference>
<dbReference type="InterPro" id="IPR026259">
    <property type="entry name" value="MauG/Cytc_peroxidase"/>
</dbReference>
<evidence type="ECO:0000313" key="17">
    <source>
        <dbReference type="Proteomes" id="UP000184518"/>
    </source>
</evidence>
<dbReference type="GO" id="GO:0046872">
    <property type="term" value="F:metal ion binding"/>
    <property type="evidence" value="ECO:0007669"/>
    <property type="project" value="UniProtKB-KW"/>
</dbReference>
<keyword evidence="5 14" id="KW-0479">Metal-binding</keyword>
<dbReference type="InterPro" id="IPR004852">
    <property type="entry name" value="Di-haem_cyt_c_peroxidsae"/>
</dbReference>
<evidence type="ECO:0000256" key="4">
    <source>
        <dbReference type="ARBA" id="ARBA00022617"/>
    </source>
</evidence>
<dbReference type="GO" id="GO:0004130">
    <property type="term" value="F:cytochrome-c peroxidase activity"/>
    <property type="evidence" value="ECO:0007669"/>
    <property type="project" value="TreeGrafter"/>
</dbReference>
<dbReference type="InterPro" id="IPR051395">
    <property type="entry name" value="Cytochrome_c_Peroxidase/MauG"/>
</dbReference>
<keyword evidence="17" id="KW-1185">Reference proteome</keyword>
<dbReference type="AlphaFoldDB" id="A0A1M5BVE3"/>
<comment type="PTM">
    <text evidence="13">Binds 2 heme groups per subunit.</text>
</comment>
<keyword evidence="6" id="KW-0732">Signal</keyword>
<feature type="binding site" description="axial binding residue" evidence="14">
    <location>
        <position position="127"/>
    </location>
    <ligand>
        <name>heme c</name>
        <dbReference type="ChEBI" id="CHEBI:61717"/>
        <label>1</label>
    </ligand>
    <ligandPart>
        <name>Fe</name>
        <dbReference type="ChEBI" id="CHEBI:18248"/>
    </ligandPart>
</feature>
<feature type="binding site" description="covalent" evidence="13">
    <location>
        <position position="252"/>
    </location>
    <ligand>
        <name>heme c</name>
        <dbReference type="ChEBI" id="CHEBI:61717"/>
        <label>2</label>
    </ligand>
</feature>
<feature type="binding site" description="covalent" evidence="13">
    <location>
        <position position="110"/>
    </location>
    <ligand>
        <name>heme c</name>
        <dbReference type="ChEBI" id="CHEBI:61717"/>
        <label>1</label>
    </ligand>
</feature>
<protein>
    <recommendedName>
        <fullName evidence="12">Methylamine utilization protein MauG</fullName>
    </recommendedName>
</protein>
<dbReference type="STRING" id="1416778.SAMN05443633_104300"/>
<keyword evidence="4 13" id="KW-0349">Heme</keyword>
<feature type="binding site" description="covalent" evidence="13">
    <location>
        <position position="255"/>
    </location>
    <ligand>
        <name>heme c</name>
        <dbReference type="ChEBI" id="CHEBI:61717"/>
        <label>2</label>
    </ligand>
</feature>
<evidence type="ECO:0000256" key="13">
    <source>
        <dbReference type="PIRSR" id="PIRSR000294-1"/>
    </source>
</evidence>
<dbReference type="RefSeq" id="WP_072956610.1">
    <property type="nucleotide sequence ID" value="NZ_FQUT01000004.1"/>
</dbReference>
<keyword evidence="3" id="KW-0813">Transport</keyword>
<dbReference type="PROSITE" id="PS51007">
    <property type="entry name" value="CYTC"/>
    <property type="match status" value="1"/>
</dbReference>
<dbReference type="InterPro" id="IPR009056">
    <property type="entry name" value="Cyt_c-like_dom"/>
</dbReference>
<evidence type="ECO:0000256" key="3">
    <source>
        <dbReference type="ARBA" id="ARBA00022448"/>
    </source>
</evidence>
<comment type="cofactor">
    <cofactor evidence="13">
        <name>heme</name>
        <dbReference type="ChEBI" id="CHEBI:30413"/>
    </cofactor>
    <text evidence="13">Binds 2 heme groups.</text>
</comment>
<gene>
    <name evidence="16" type="ORF">SAMN05443633_104300</name>
</gene>
<sequence>MKYVLSWILIASISILFLSNCLQPNVYKEISQDQSFIDKIRALYSSGDTSRWPEPQLHKMALANFSEIGHLPKVKYPQDNPYSAEKAALGKTLFYDPRLSVSNQIACASCHDPELGWTDNKTFSFGHDRQLGSRNAMTIMNIAFTQSLFWDGRAESIEQQSQMPIQDHKEMNEHIDLATDKIAKLKGYEILFEKAFGDKTVTKDKIAKAIATFERTLISPQSKFDKFIDGQANLFTDDEVMGMHLFRTKAQCMNCHNSGYFSNNQFENDGTALLGTKQQDLGRYIVTKNPGDVGKFRVPTLREITRTGPWMHNGAFTPLKDVLTFYNGGNPEPPKKRSTVHEGITLVSKKSEMLKPLNLTPKELQQLEAFLGTLSTRTQRFSPPVLPQ</sequence>
<dbReference type="PANTHER" id="PTHR30600:SF10">
    <property type="entry name" value="BLL6722 PROTEIN"/>
    <property type="match status" value="1"/>
</dbReference>
<dbReference type="FunFam" id="1.10.760.10:FF:000019">
    <property type="entry name" value="Di-heme cytochrome C peroxidase"/>
    <property type="match status" value="1"/>
</dbReference>
<dbReference type="PANTHER" id="PTHR30600">
    <property type="entry name" value="CYTOCHROME C PEROXIDASE-RELATED"/>
    <property type="match status" value="1"/>
</dbReference>
<evidence type="ECO:0000259" key="15">
    <source>
        <dbReference type="PROSITE" id="PS51007"/>
    </source>
</evidence>
<evidence type="ECO:0000256" key="6">
    <source>
        <dbReference type="ARBA" id="ARBA00022729"/>
    </source>
</evidence>
<evidence type="ECO:0000256" key="8">
    <source>
        <dbReference type="ARBA" id="ARBA00022982"/>
    </source>
</evidence>
<comment type="subcellular location">
    <subcellularLocation>
        <location evidence="1">Periplasm</location>
    </subcellularLocation>
</comment>
<evidence type="ECO:0000313" key="16">
    <source>
        <dbReference type="EMBL" id="SHF46202.1"/>
    </source>
</evidence>
<keyword evidence="9" id="KW-0560">Oxidoreductase</keyword>
<proteinExistence type="predicted"/>
<evidence type="ECO:0000256" key="10">
    <source>
        <dbReference type="ARBA" id="ARBA00023004"/>
    </source>
</evidence>
<accession>A0A1M5BVE3</accession>
<dbReference type="Proteomes" id="UP000184518">
    <property type="component" value="Unassembled WGS sequence"/>
</dbReference>
<evidence type="ECO:0000256" key="5">
    <source>
        <dbReference type="ARBA" id="ARBA00022723"/>
    </source>
</evidence>
<dbReference type="GO" id="GO:0020037">
    <property type="term" value="F:heme binding"/>
    <property type="evidence" value="ECO:0007669"/>
    <property type="project" value="InterPro"/>
</dbReference>
<name>A0A1M5BVE3_9FLAO</name>
<dbReference type="EMBL" id="FQUT01000004">
    <property type="protein sequence ID" value="SHF46202.1"/>
    <property type="molecule type" value="Genomic_DNA"/>
</dbReference>
<dbReference type="InterPro" id="IPR036909">
    <property type="entry name" value="Cyt_c-like_dom_sf"/>
</dbReference>
<feature type="binding site" description="axial binding residue" evidence="14">
    <location>
        <position position="256"/>
    </location>
    <ligand>
        <name>heme c</name>
        <dbReference type="ChEBI" id="CHEBI:61717"/>
        <label>2</label>
    </ligand>
    <ligandPart>
        <name>Fe</name>
        <dbReference type="ChEBI" id="CHEBI:18248"/>
    </ligandPart>
</feature>
<reference evidence="17" key="1">
    <citation type="submission" date="2016-11" db="EMBL/GenBank/DDBJ databases">
        <authorList>
            <person name="Varghese N."/>
            <person name="Submissions S."/>
        </authorList>
    </citation>
    <scope>NUCLEOTIDE SEQUENCE [LARGE SCALE GENOMIC DNA]</scope>
    <source>
        <strain evidence="17">DSM 27619</strain>
    </source>
</reference>
<dbReference type="PIRSF" id="PIRSF000294">
    <property type="entry name" value="Cytochrome-c_peroxidase"/>
    <property type="match status" value="1"/>
</dbReference>
<evidence type="ECO:0000256" key="2">
    <source>
        <dbReference type="ARBA" id="ARBA00004856"/>
    </source>
</evidence>
<evidence type="ECO:0000256" key="9">
    <source>
        <dbReference type="ARBA" id="ARBA00023002"/>
    </source>
</evidence>
<evidence type="ECO:0000256" key="12">
    <source>
        <dbReference type="ARBA" id="ARBA00073576"/>
    </source>
</evidence>
<dbReference type="Pfam" id="PF03150">
    <property type="entry name" value="CCP_MauG"/>
    <property type="match status" value="1"/>
</dbReference>
<evidence type="ECO:0000256" key="14">
    <source>
        <dbReference type="PIRSR" id="PIRSR000294-2"/>
    </source>
</evidence>
<feature type="binding site" description="covalent" evidence="13">
    <location>
        <position position="107"/>
    </location>
    <ligand>
        <name>heme c</name>
        <dbReference type="ChEBI" id="CHEBI:61717"/>
        <label>1</label>
    </ligand>
</feature>
<keyword evidence="16" id="KW-0575">Peroxidase</keyword>
<keyword evidence="8" id="KW-0249">Electron transport</keyword>
<keyword evidence="10 14" id="KW-0408">Iron</keyword>
<dbReference type="OrthoDB" id="9805202at2"/>
<feature type="binding site" description="axial binding residue" evidence="14">
    <location>
        <position position="111"/>
    </location>
    <ligand>
        <name>heme c</name>
        <dbReference type="ChEBI" id="CHEBI:61717"/>
        <label>1</label>
    </ligand>
    <ligandPart>
        <name>Fe</name>
        <dbReference type="ChEBI" id="CHEBI:18248"/>
    </ligandPart>
</feature>
<evidence type="ECO:0000256" key="7">
    <source>
        <dbReference type="ARBA" id="ARBA00022764"/>
    </source>
</evidence>
<comment type="function">
    <text evidence="11">Involved in methylamine metabolism. Essential for the maturation of the beta subunit of MADH, presumably via a step in the biosynthesis of tryptophan tryptophylquinone (TTQ), the cofactor of MADH.</text>
</comment>
<dbReference type="GO" id="GO:0009055">
    <property type="term" value="F:electron transfer activity"/>
    <property type="evidence" value="ECO:0007669"/>
    <property type="project" value="InterPro"/>
</dbReference>
<dbReference type="GO" id="GO:0042597">
    <property type="term" value="C:periplasmic space"/>
    <property type="evidence" value="ECO:0007669"/>
    <property type="project" value="UniProtKB-SubCell"/>
</dbReference>
<evidence type="ECO:0000256" key="1">
    <source>
        <dbReference type="ARBA" id="ARBA00004418"/>
    </source>
</evidence>
<dbReference type="Gene3D" id="1.10.760.10">
    <property type="entry name" value="Cytochrome c-like domain"/>
    <property type="match status" value="2"/>
</dbReference>
<keyword evidence="7" id="KW-0574">Periplasm</keyword>
<organism evidence="16 17">
    <name type="scientific">Chryseobacterium arachidis</name>
    <dbReference type="NCBI Taxonomy" id="1416778"/>
    <lineage>
        <taxon>Bacteria</taxon>
        <taxon>Pseudomonadati</taxon>
        <taxon>Bacteroidota</taxon>
        <taxon>Flavobacteriia</taxon>
        <taxon>Flavobacteriales</taxon>
        <taxon>Weeksellaceae</taxon>
        <taxon>Chryseobacterium group</taxon>
        <taxon>Chryseobacterium</taxon>
    </lineage>
</organism>
<evidence type="ECO:0000256" key="11">
    <source>
        <dbReference type="ARBA" id="ARBA00058991"/>
    </source>
</evidence>